<name>A0A1Y0EMB9_9BURK</name>
<dbReference type="InterPro" id="IPR035944">
    <property type="entry name" value="YfbM-like_sf"/>
</dbReference>
<dbReference type="EMBL" id="CP021455">
    <property type="protein sequence ID" value="ARU04794.1"/>
    <property type="molecule type" value="Genomic_DNA"/>
</dbReference>
<evidence type="ECO:0000313" key="3">
    <source>
        <dbReference type="Proteomes" id="UP000196138"/>
    </source>
</evidence>
<reference evidence="2 3" key="1">
    <citation type="submission" date="2017-05" db="EMBL/GenBank/DDBJ databases">
        <authorList>
            <person name="Song R."/>
            <person name="Chenine A.L."/>
            <person name="Ruprecht R.M."/>
        </authorList>
    </citation>
    <scope>NUCLEOTIDE SEQUENCE [LARGE SCALE GENOMIC DNA]</scope>
    <source>
        <strain evidence="2 3">DSM 26136</strain>
    </source>
</reference>
<gene>
    <name evidence="2" type="ORF">CCO03_08970</name>
</gene>
<dbReference type="AlphaFoldDB" id="A0A1Y0EMB9"/>
<evidence type="ECO:0000256" key="1">
    <source>
        <dbReference type="SAM" id="MobiDB-lite"/>
    </source>
</evidence>
<dbReference type="Proteomes" id="UP000196138">
    <property type="component" value="Chromosome"/>
</dbReference>
<feature type="compositionally biased region" description="Acidic residues" evidence="1">
    <location>
        <begin position="56"/>
        <end position="77"/>
    </location>
</feature>
<organism evidence="2 3">
    <name type="scientific">Comamonas serinivorans</name>
    <dbReference type="NCBI Taxonomy" id="1082851"/>
    <lineage>
        <taxon>Bacteria</taxon>
        <taxon>Pseudomonadati</taxon>
        <taxon>Pseudomonadota</taxon>
        <taxon>Betaproteobacteria</taxon>
        <taxon>Burkholderiales</taxon>
        <taxon>Comamonadaceae</taxon>
        <taxon>Comamonas</taxon>
    </lineage>
</organism>
<proteinExistence type="predicted"/>
<evidence type="ECO:0000313" key="2">
    <source>
        <dbReference type="EMBL" id="ARU04794.1"/>
    </source>
</evidence>
<dbReference type="InterPro" id="IPR015068">
    <property type="entry name" value="DUF1877"/>
</dbReference>
<dbReference type="Gene3D" id="3.40.1760.10">
    <property type="entry name" value="YfbM-like super family"/>
    <property type="match status" value="1"/>
</dbReference>
<feature type="region of interest" description="Disordered" evidence="1">
    <location>
        <begin position="46"/>
        <end position="77"/>
    </location>
</feature>
<dbReference type="KEGG" id="cser:CCO03_08970"/>
<accession>A0A1Y0EMB9</accession>
<protein>
    <recommendedName>
        <fullName evidence="4">DUF1877 domain-containing protein</fullName>
    </recommendedName>
</protein>
<sequence>MPRPTGAHMAERGVHFALTPEQEARLLAAAEADAEAYAEAYAQAVAHARERAQAGDEAEEDEDEDEGEEGDGDEEGDAVQREVDALEAAWASLQAEGWLCETDKAWDPIHRCFCKGKLLYEGGESPLNLLVCGGRQLSCNDDYTVSLVTADQVAAVAQAAAQVTREGLRQRYGQIKQRGYAHRLGEADFDDAWANFQDLTAFFARAAAAGRAVIFTVDA</sequence>
<keyword evidence="3" id="KW-1185">Reference proteome</keyword>
<dbReference type="Pfam" id="PF08974">
    <property type="entry name" value="DUF1877"/>
    <property type="match status" value="1"/>
</dbReference>
<evidence type="ECO:0008006" key="4">
    <source>
        <dbReference type="Google" id="ProtNLM"/>
    </source>
</evidence>
<dbReference type="SUPFAM" id="SSF111069">
    <property type="entry name" value="Hypothetical protein yfbM"/>
    <property type="match status" value="1"/>
</dbReference>